<dbReference type="InterPro" id="IPR002645">
    <property type="entry name" value="STAS_dom"/>
</dbReference>
<dbReference type="Gene3D" id="3.30.750.24">
    <property type="entry name" value="STAS domain"/>
    <property type="match status" value="1"/>
</dbReference>
<gene>
    <name evidence="4" type="ORF">ABGF40_06320</name>
</gene>
<dbReference type="EMBL" id="JBFNFH010000015">
    <property type="protein sequence ID" value="MFM1525289.1"/>
    <property type="molecule type" value="Genomic_DNA"/>
</dbReference>
<accession>A0ABW9F7P5</accession>
<evidence type="ECO:0000259" key="3">
    <source>
        <dbReference type="PROSITE" id="PS50801"/>
    </source>
</evidence>
<dbReference type="PANTHER" id="PTHR33495:SF2">
    <property type="entry name" value="ANTI-SIGMA FACTOR ANTAGONIST TM_1081-RELATED"/>
    <property type="match status" value="1"/>
</dbReference>
<proteinExistence type="inferred from homology"/>
<evidence type="ECO:0000256" key="1">
    <source>
        <dbReference type="ARBA" id="ARBA00009013"/>
    </source>
</evidence>
<protein>
    <recommendedName>
        <fullName evidence="2">Anti-sigma factor antagonist</fullName>
    </recommendedName>
</protein>
<evidence type="ECO:0000313" key="5">
    <source>
        <dbReference type="Proteomes" id="UP001629536"/>
    </source>
</evidence>
<comment type="caution">
    <text evidence="4">The sequence shown here is derived from an EMBL/GenBank/DDBJ whole genome shotgun (WGS) entry which is preliminary data.</text>
</comment>
<dbReference type="PROSITE" id="PS50801">
    <property type="entry name" value="STAS"/>
    <property type="match status" value="1"/>
</dbReference>
<sequence length="102" mass="11866">MAFEVKYNENENLEIQVLGDLDINVVENFKNEVLEKYKILDKDIVFDFSELKYIDSTGIGAIMTVYKAAKDKSKSLTINNANRNIYKLFKITKLTELFNMED</sequence>
<feature type="domain" description="STAS" evidence="3">
    <location>
        <begin position="15"/>
        <end position="102"/>
    </location>
</feature>
<dbReference type="InterPro" id="IPR036513">
    <property type="entry name" value="STAS_dom_sf"/>
</dbReference>
<evidence type="ECO:0000313" key="4">
    <source>
        <dbReference type="EMBL" id="MFM1525289.1"/>
    </source>
</evidence>
<comment type="similarity">
    <text evidence="1 2">Belongs to the anti-sigma-factor antagonist family.</text>
</comment>
<evidence type="ECO:0000256" key="2">
    <source>
        <dbReference type="RuleBase" id="RU003749"/>
    </source>
</evidence>
<dbReference type="NCBIfam" id="TIGR00377">
    <property type="entry name" value="ant_ant_sig"/>
    <property type="match status" value="1"/>
</dbReference>
<dbReference type="RefSeq" id="WP_408104978.1">
    <property type="nucleotide sequence ID" value="NZ_JBFNFH010000015.1"/>
</dbReference>
<dbReference type="Pfam" id="PF01740">
    <property type="entry name" value="STAS"/>
    <property type="match status" value="1"/>
</dbReference>
<dbReference type="PANTHER" id="PTHR33495">
    <property type="entry name" value="ANTI-SIGMA FACTOR ANTAGONIST TM_1081-RELATED-RELATED"/>
    <property type="match status" value="1"/>
</dbReference>
<dbReference type="SUPFAM" id="SSF52091">
    <property type="entry name" value="SpoIIaa-like"/>
    <property type="match status" value="1"/>
</dbReference>
<dbReference type="CDD" id="cd07043">
    <property type="entry name" value="STAS_anti-anti-sigma_factors"/>
    <property type="match status" value="1"/>
</dbReference>
<dbReference type="Proteomes" id="UP001629536">
    <property type="component" value="Unassembled WGS sequence"/>
</dbReference>
<organism evidence="4 5">
    <name type="scientific">Helcococcus bovis</name>
    <dbReference type="NCBI Taxonomy" id="3153252"/>
    <lineage>
        <taxon>Bacteria</taxon>
        <taxon>Bacillati</taxon>
        <taxon>Bacillota</taxon>
        <taxon>Tissierellia</taxon>
        <taxon>Tissierellales</taxon>
        <taxon>Peptoniphilaceae</taxon>
        <taxon>Helcococcus</taxon>
    </lineage>
</organism>
<reference evidence="4 5" key="1">
    <citation type="journal article" date="2024" name="Front. Microbiol.">
        <title>Pangenomic and biochemical analyses of Helcococcus ovis reveal widespread tetracycline resistance and a novel bacterial species, Helcococcus bovis.</title>
        <authorList>
            <person name="Cunha F."/>
            <person name="Zhai Y."/>
            <person name="Casaro S."/>
            <person name="Jones K.L."/>
            <person name="Hernandez M."/>
            <person name="Bisinotto R.S."/>
            <person name="Kariyawasam S."/>
            <person name="Brown M.B."/>
            <person name="Phillips A."/>
            <person name="Jeong K.C."/>
            <person name="Galvao K.N."/>
        </authorList>
    </citation>
    <scope>NUCLEOTIDE SEQUENCE [LARGE SCALE GENOMIC DNA]</scope>
    <source>
        <strain evidence="4 5">KG197</strain>
    </source>
</reference>
<name>A0ABW9F7P5_9FIRM</name>
<dbReference type="InterPro" id="IPR003658">
    <property type="entry name" value="Anti-sigma_ant"/>
</dbReference>
<keyword evidence="5" id="KW-1185">Reference proteome</keyword>